<reference evidence="2 3" key="1">
    <citation type="submission" date="2024-04" db="EMBL/GenBank/DDBJ databases">
        <authorList>
            <person name="Waldvogel A.-M."/>
            <person name="Schoenle A."/>
        </authorList>
    </citation>
    <scope>NUCLEOTIDE SEQUENCE [LARGE SCALE GENOMIC DNA]</scope>
</reference>
<organism evidence="2 3">
    <name type="scientific">Knipowitschia caucasica</name>
    <name type="common">Caucasian dwarf goby</name>
    <name type="synonym">Pomatoschistus caucasicus</name>
    <dbReference type="NCBI Taxonomy" id="637954"/>
    <lineage>
        <taxon>Eukaryota</taxon>
        <taxon>Metazoa</taxon>
        <taxon>Chordata</taxon>
        <taxon>Craniata</taxon>
        <taxon>Vertebrata</taxon>
        <taxon>Euteleostomi</taxon>
        <taxon>Actinopterygii</taxon>
        <taxon>Neopterygii</taxon>
        <taxon>Teleostei</taxon>
        <taxon>Neoteleostei</taxon>
        <taxon>Acanthomorphata</taxon>
        <taxon>Gobiaria</taxon>
        <taxon>Gobiiformes</taxon>
        <taxon>Gobioidei</taxon>
        <taxon>Gobiidae</taxon>
        <taxon>Gobiinae</taxon>
        <taxon>Knipowitschia</taxon>
    </lineage>
</organism>
<evidence type="ECO:0000313" key="2">
    <source>
        <dbReference type="EMBL" id="CAL1599904.1"/>
    </source>
</evidence>
<evidence type="ECO:0008006" key="4">
    <source>
        <dbReference type="Google" id="ProtNLM"/>
    </source>
</evidence>
<dbReference type="AlphaFoldDB" id="A0AAV2LJV2"/>
<name>A0AAV2LJV2_KNICA</name>
<evidence type="ECO:0000256" key="1">
    <source>
        <dbReference type="SAM" id="MobiDB-lite"/>
    </source>
</evidence>
<dbReference type="EMBL" id="OZ035845">
    <property type="protein sequence ID" value="CAL1599904.1"/>
    <property type="molecule type" value="Genomic_DNA"/>
</dbReference>
<feature type="region of interest" description="Disordered" evidence="1">
    <location>
        <begin position="30"/>
        <end position="51"/>
    </location>
</feature>
<sequence>MVVLAVVTCPVPSVSVICHRCRQDVPSRISTRAPGARARHRPGGTEMNRRGECKLSVIETAGETKNRQEHQNSNASL</sequence>
<accession>A0AAV2LJV2</accession>
<dbReference type="Proteomes" id="UP001497482">
    <property type="component" value="Chromosome 23"/>
</dbReference>
<gene>
    <name evidence="2" type="ORF">KC01_LOCUS28089</name>
</gene>
<evidence type="ECO:0000313" key="3">
    <source>
        <dbReference type="Proteomes" id="UP001497482"/>
    </source>
</evidence>
<protein>
    <recommendedName>
        <fullName evidence="4">Secreted protein</fullName>
    </recommendedName>
</protein>
<keyword evidence="3" id="KW-1185">Reference proteome</keyword>
<proteinExistence type="predicted"/>